<dbReference type="Proteomes" id="UP000019197">
    <property type="component" value="Unassembled WGS sequence"/>
</dbReference>
<name>W1INT2_9GAMM</name>
<protein>
    <submittedName>
        <fullName evidence="1">Uncharacterized protein</fullName>
    </submittedName>
</protein>
<gene>
    <name evidence="1" type="ORF">XCR1_140004</name>
</gene>
<organism evidence="1 2">
    <name type="scientific">Xenorhabdus cabanillasii JM26</name>
    <dbReference type="NCBI Taxonomy" id="1427517"/>
    <lineage>
        <taxon>Bacteria</taxon>
        <taxon>Pseudomonadati</taxon>
        <taxon>Pseudomonadota</taxon>
        <taxon>Gammaproteobacteria</taxon>
        <taxon>Enterobacterales</taxon>
        <taxon>Morganellaceae</taxon>
        <taxon>Xenorhabdus</taxon>
    </lineage>
</organism>
<evidence type="ECO:0000313" key="2">
    <source>
        <dbReference type="Proteomes" id="UP000019197"/>
    </source>
</evidence>
<evidence type="ECO:0000313" key="1">
    <source>
        <dbReference type="EMBL" id="CDL80152.1"/>
    </source>
</evidence>
<dbReference type="AlphaFoldDB" id="W1INT2"/>
<proteinExistence type="predicted"/>
<accession>W1INT2</accession>
<reference evidence="1 2" key="1">
    <citation type="submission" date="2013-11" db="EMBL/GenBank/DDBJ databases">
        <title>Draft genome sequence and annotation of the entomopathogenic bacterium, Xenorhabdus cabanillasi strain JM26.</title>
        <authorList>
            <person name="Gualtieri M."/>
            <person name="Ogier J.C."/>
            <person name="Pages S."/>
            <person name="Givaudan A."/>
            <person name="Gaudriault S."/>
        </authorList>
    </citation>
    <scope>NUCLEOTIDE SEQUENCE [LARGE SCALE GENOMIC DNA]</scope>
    <source>
        <strain evidence="1 2">JM26</strain>
    </source>
</reference>
<comment type="caution">
    <text evidence="1">The sequence shown here is derived from an EMBL/GenBank/DDBJ whole genome shotgun (WGS) entry which is preliminary data.</text>
</comment>
<dbReference type="EMBL" id="CBXE010000046">
    <property type="protein sequence ID" value="CDL80152.1"/>
    <property type="molecule type" value="Genomic_DNA"/>
</dbReference>
<sequence>MNTPDDPSGDPHSTADIILYTGSSGKLICTVDCPQSTRLEFDMSNSDITANGGQITLGKTYTAAILLSEYASENYHCGTSFPQFLVNSSGRH</sequence>